<proteinExistence type="predicted"/>
<name>A0A5M8PL03_9LECA</name>
<evidence type="ECO:0000313" key="1">
    <source>
        <dbReference type="EMBL" id="KAA6409426.1"/>
    </source>
</evidence>
<evidence type="ECO:0000313" key="2">
    <source>
        <dbReference type="Proteomes" id="UP000324767"/>
    </source>
</evidence>
<gene>
    <name evidence="1" type="ORF">FRX48_06979</name>
</gene>
<reference evidence="1 2" key="1">
    <citation type="submission" date="2019-09" db="EMBL/GenBank/DDBJ databases">
        <title>The hologenome of the rock-dwelling lichen Lasallia pustulata.</title>
        <authorList>
            <person name="Greshake Tzovaras B."/>
            <person name="Segers F."/>
            <person name="Bicker A."/>
            <person name="Dal Grande F."/>
            <person name="Otte J."/>
            <person name="Hankeln T."/>
            <person name="Schmitt I."/>
            <person name="Ebersberger I."/>
        </authorList>
    </citation>
    <scope>NUCLEOTIDE SEQUENCE [LARGE SCALE GENOMIC DNA]</scope>
    <source>
        <strain evidence="1">A1-1</strain>
    </source>
</reference>
<sequence>MATSSGSGAGAGPEIDDVKAVAAEVGKIVAGAADLVKDKGADEAVEVSKLVEEAVNPVDSGDVFVDVIEEYF</sequence>
<dbReference type="AlphaFoldDB" id="A0A5M8PL03"/>
<dbReference type="Proteomes" id="UP000324767">
    <property type="component" value="Unassembled WGS sequence"/>
</dbReference>
<accession>A0A5M8PL03</accession>
<organism evidence="1 2">
    <name type="scientific">Lasallia pustulata</name>
    <dbReference type="NCBI Taxonomy" id="136370"/>
    <lineage>
        <taxon>Eukaryota</taxon>
        <taxon>Fungi</taxon>
        <taxon>Dikarya</taxon>
        <taxon>Ascomycota</taxon>
        <taxon>Pezizomycotina</taxon>
        <taxon>Lecanoromycetes</taxon>
        <taxon>OSLEUM clade</taxon>
        <taxon>Umbilicariomycetidae</taxon>
        <taxon>Umbilicariales</taxon>
        <taxon>Umbilicariaceae</taxon>
        <taxon>Lasallia</taxon>
    </lineage>
</organism>
<dbReference type="EMBL" id="VXIT01000011">
    <property type="protein sequence ID" value="KAA6409426.1"/>
    <property type="molecule type" value="Genomic_DNA"/>
</dbReference>
<protein>
    <submittedName>
        <fullName evidence="1">Uncharacterized protein</fullName>
    </submittedName>
</protein>
<comment type="caution">
    <text evidence="1">The sequence shown here is derived from an EMBL/GenBank/DDBJ whole genome shotgun (WGS) entry which is preliminary data.</text>
</comment>